<dbReference type="PROSITE" id="PS00463">
    <property type="entry name" value="ZN2_CY6_FUNGAL_1"/>
    <property type="match status" value="1"/>
</dbReference>
<dbReference type="PANTHER" id="PTHR47663">
    <property type="entry name" value="XYLANOLYTIC TRANSCRIPTIONAL ACTIVATOR XLNR-RELATED"/>
    <property type="match status" value="1"/>
</dbReference>
<feature type="compositionally biased region" description="Basic residues" evidence="5">
    <location>
        <begin position="242"/>
        <end position="253"/>
    </location>
</feature>
<feature type="compositionally biased region" description="Low complexity" evidence="5">
    <location>
        <begin position="450"/>
        <end position="463"/>
    </location>
</feature>
<keyword evidence="4" id="KW-0804">Transcription</keyword>
<feature type="compositionally biased region" description="Polar residues" evidence="5">
    <location>
        <begin position="33"/>
        <end position="51"/>
    </location>
</feature>
<keyword evidence="3" id="KW-0238">DNA-binding</keyword>
<evidence type="ECO:0000313" key="8">
    <source>
        <dbReference type="Proteomes" id="UP001215151"/>
    </source>
</evidence>
<feature type="compositionally biased region" description="Polar residues" evidence="5">
    <location>
        <begin position="394"/>
        <end position="404"/>
    </location>
</feature>
<name>A0AAD7TZY5_9APHY</name>
<dbReference type="Pfam" id="PF00172">
    <property type="entry name" value="Zn_clus"/>
    <property type="match status" value="1"/>
</dbReference>
<feature type="region of interest" description="Disordered" evidence="5">
    <location>
        <begin position="507"/>
        <end position="539"/>
    </location>
</feature>
<dbReference type="InterPro" id="IPR001138">
    <property type="entry name" value="Zn2Cys6_DnaBD"/>
</dbReference>
<feature type="compositionally biased region" description="Low complexity" evidence="5">
    <location>
        <begin position="269"/>
        <end position="297"/>
    </location>
</feature>
<dbReference type="InterPro" id="IPR036864">
    <property type="entry name" value="Zn2-C6_fun-type_DNA-bd_sf"/>
</dbReference>
<proteinExistence type="predicted"/>
<organism evidence="7 8">
    <name type="scientific">Trametes cubensis</name>
    <dbReference type="NCBI Taxonomy" id="1111947"/>
    <lineage>
        <taxon>Eukaryota</taxon>
        <taxon>Fungi</taxon>
        <taxon>Dikarya</taxon>
        <taxon>Basidiomycota</taxon>
        <taxon>Agaricomycotina</taxon>
        <taxon>Agaricomycetes</taxon>
        <taxon>Polyporales</taxon>
        <taxon>Polyporaceae</taxon>
        <taxon>Trametes</taxon>
    </lineage>
</organism>
<feature type="region of interest" description="Disordered" evidence="5">
    <location>
        <begin position="238"/>
        <end position="357"/>
    </location>
</feature>
<dbReference type="GO" id="GO:0000981">
    <property type="term" value="F:DNA-binding transcription factor activity, RNA polymerase II-specific"/>
    <property type="evidence" value="ECO:0007669"/>
    <property type="project" value="InterPro"/>
</dbReference>
<feature type="compositionally biased region" description="Polar residues" evidence="5">
    <location>
        <begin position="298"/>
        <end position="308"/>
    </location>
</feature>
<feature type="domain" description="Zn(2)-C6 fungal-type" evidence="6">
    <location>
        <begin position="205"/>
        <end position="235"/>
    </location>
</feature>
<protein>
    <recommendedName>
        <fullName evidence="6">Zn(2)-C6 fungal-type domain-containing protein</fullName>
    </recommendedName>
</protein>
<dbReference type="InterPro" id="IPR051439">
    <property type="entry name" value="XlnR/Xlr1"/>
</dbReference>
<feature type="region of interest" description="Disordered" evidence="5">
    <location>
        <begin position="450"/>
        <end position="485"/>
    </location>
</feature>
<evidence type="ECO:0000259" key="6">
    <source>
        <dbReference type="PROSITE" id="PS50048"/>
    </source>
</evidence>
<dbReference type="Proteomes" id="UP001215151">
    <property type="component" value="Unassembled WGS sequence"/>
</dbReference>
<dbReference type="PANTHER" id="PTHR47663:SF1">
    <property type="entry name" value="XYLANOLYTIC TRANSCRIPTIONAL ACTIVATOR XLNR-RELATED"/>
    <property type="match status" value="1"/>
</dbReference>
<keyword evidence="2" id="KW-0805">Transcription regulation</keyword>
<dbReference type="GO" id="GO:0003677">
    <property type="term" value="F:DNA binding"/>
    <property type="evidence" value="ECO:0007669"/>
    <property type="project" value="UniProtKB-KW"/>
</dbReference>
<dbReference type="CDD" id="cd00067">
    <property type="entry name" value="GAL4"/>
    <property type="match status" value="1"/>
</dbReference>
<evidence type="ECO:0000256" key="1">
    <source>
        <dbReference type="ARBA" id="ARBA00022833"/>
    </source>
</evidence>
<keyword evidence="8" id="KW-1185">Reference proteome</keyword>
<reference evidence="7" key="1">
    <citation type="submission" date="2022-11" db="EMBL/GenBank/DDBJ databases">
        <title>Genome Sequence of Cubamyces cubensis.</title>
        <authorList>
            <person name="Buettner E."/>
        </authorList>
    </citation>
    <scope>NUCLEOTIDE SEQUENCE</scope>
    <source>
        <strain evidence="7">MPL-01</strain>
    </source>
</reference>
<comment type="caution">
    <text evidence="7">The sequence shown here is derived from an EMBL/GenBank/DDBJ whole genome shotgun (WGS) entry which is preliminary data.</text>
</comment>
<dbReference type="AlphaFoldDB" id="A0AAD7TZY5"/>
<evidence type="ECO:0000256" key="5">
    <source>
        <dbReference type="SAM" id="MobiDB-lite"/>
    </source>
</evidence>
<feature type="compositionally biased region" description="Polar residues" evidence="5">
    <location>
        <begin position="507"/>
        <end position="517"/>
    </location>
</feature>
<evidence type="ECO:0000256" key="2">
    <source>
        <dbReference type="ARBA" id="ARBA00023015"/>
    </source>
</evidence>
<sequence length="639" mass="67756">MSTAHLSLDDFAFPPHRPHSAYELPYALGAPQSSSSIYPQSHLDPSTLASHSSRHLHQIPSDSSQSLYLPENPEAYLNPYTSSGIAYPYLDSHLSQYSLLHRPTSPHSVYTATSGWAAPDPYGAPYDAAASSSSFLHNLQNVIDSTHTSQVQQSANAAQAAAVAAAAQRSSSPSSSSWTLSGSLDPTTGVFQRSVEHPRLRTAQACEKCRIRKAKCSGDHPACQRCISRGLQCEYAPERKMRGPNKNKRKSISQKRSETSPSGSDNRRSSIASIASTVSSSSDADPSQHAATAAAAANSTSRPQSRASPHSAALPVADAPRPRATTVTVGALQRAVEHQQLPSGPSPTRQRPPPLQLDGAARQFYPSYPNLVSQYTRANELSTAYGTHEHEGNSSDTSTITAESQARPASLPPYLLEAYSRIALANNEHAQESAFHDPSPFVMAPGTTTTMTAAPSTSTESSGMARSHAFHQHQHHPSLLSSSSSSEFPSDLSAYLNSSPADALSVYSNPRSNSSDMSAPITPLSLSSDGLHDSGMHEHELGYSDDYASTAGPGPLDLSGFAHDDSVLGGTGGGQHSYADMQAAFSGMEDIFRPKSAPAEVSGAADDWDVVMLADDETPRADTDRKLSHVGRLLADASA</sequence>
<dbReference type="SMART" id="SM00066">
    <property type="entry name" value="GAL4"/>
    <property type="match status" value="1"/>
</dbReference>
<evidence type="ECO:0000256" key="3">
    <source>
        <dbReference type="ARBA" id="ARBA00023125"/>
    </source>
</evidence>
<dbReference type="EMBL" id="JAPEVG010000042">
    <property type="protein sequence ID" value="KAJ8489924.1"/>
    <property type="molecule type" value="Genomic_DNA"/>
</dbReference>
<keyword evidence="1" id="KW-0862">Zinc</keyword>
<feature type="region of interest" description="Disordered" evidence="5">
    <location>
        <begin position="386"/>
        <end position="406"/>
    </location>
</feature>
<dbReference type="GO" id="GO:0008270">
    <property type="term" value="F:zinc ion binding"/>
    <property type="evidence" value="ECO:0007669"/>
    <property type="project" value="InterPro"/>
</dbReference>
<evidence type="ECO:0000256" key="4">
    <source>
        <dbReference type="ARBA" id="ARBA00023163"/>
    </source>
</evidence>
<gene>
    <name evidence="7" type="ORF">ONZ51_g2652</name>
</gene>
<feature type="compositionally biased region" description="Polar residues" evidence="5">
    <location>
        <begin position="340"/>
        <end position="349"/>
    </location>
</feature>
<dbReference type="Gene3D" id="4.10.240.10">
    <property type="entry name" value="Zn(2)-C6 fungal-type DNA-binding domain"/>
    <property type="match status" value="1"/>
</dbReference>
<feature type="region of interest" description="Disordered" evidence="5">
    <location>
        <begin position="33"/>
        <end position="67"/>
    </location>
</feature>
<dbReference type="PROSITE" id="PS50048">
    <property type="entry name" value="ZN2_CY6_FUNGAL_2"/>
    <property type="match status" value="1"/>
</dbReference>
<feature type="compositionally biased region" description="Basic and acidic residues" evidence="5">
    <location>
        <begin position="530"/>
        <end position="539"/>
    </location>
</feature>
<dbReference type="SUPFAM" id="SSF57701">
    <property type="entry name" value="Zn2/Cys6 DNA-binding domain"/>
    <property type="match status" value="1"/>
</dbReference>
<accession>A0AAD7TZY5</accession>
<evidence type="ECO:0000313" key="7">
    <source>
        <dbReference type="EMBL" id="KAJ8489924.1"/>
    </source>
</evidence>